<feature type="domain" description="Sialate O-acetylesterase" evidence="3">
    <location>
        <begin position="107"/>
        <end position="376"/>
    </location>
</feature>
<evidence type="ECO:0000256" key="2">
    <source>
        <dbReference type="SAM" id="SignalP"/>
    </source>
</evidence>
<keyword evidence="1" id="KW-0378">Hydrolase</keyword>
<sequence length="492" mass="54336">MSKSYALYTLASIGLALSSQAALKLPHIFSDHAVLQRDLPVTIWGWEDPGAKVNISFAGQSKAGTTDKDGKWSIVLDPLKTNKQGSELTITSSTGDKQILKDILVGEVWLAGGQSNMQWTIKQARKEDQAVAQEKTRPLIRIATIPKIAKYEPQDDVKTKWEISTPEVAMRSTAVGWFFAKNLVDELDIPVGIISSNWGGSKIETWITDDGYQATPYLQELYKQRQTRIPGTPAYEALLKASKDSGKKAPPAMKPGNHTTGLYQAMIHPLLPYGLRGFIWYQGESNRGESYTYMDKKKGLIDGWRKAFQRPDAPFYFVQLAPFIYGKNKPTDLAMTRQAQLETLKLPNTGMAVTMDVGNLKNIHPTNKSAVGHRLALWALAKDYGKKDLVYSGPLFKSAKADGNKVIVNFEHADGLRTTDGSTPKFLEIAGSDNQWHPATGTIKGSHLIVTSKEVSNPTQVRYAWSHDALPNLINGSGLPASPFHSNFPPRK</sequence>
<dbReference type="AlphaFoldDB" id="A0A1M6JCI6"/>
<gene>
    <name evidence="4" type="ORF">SAMN02745181_2077</name>
</gene>
<accession>A0A1M6JCI6</accession>
<dbReference type="EMBL" id="FQYR01000003">
    <property type="protein sequence ID" value="SHJ44342.1"/>
    <property type="molecule type" value="Genomic_DNA"/>
</dbReference>
<evidence type="ECO:0000256" key="1">
    <source>
        <dbReference type="ARBA" id="ARBA00022801"/>
    </source>
</evidence>
<evidence type="ECO:0000313" key="4">
    <source>
        <dbReference type="EMBL" id="SHJ44342.1"/>
    </source>
</evidence>
<dbReference type="InterPro" id="IPR005181">
    <property type="entry name" value="SASA"/>
</dbReference>
<dbReference type="GO" id="GO:0001681">
    <property type="term" value="F:sialate O-acetylesterase activity"/>
    <property type="evidence" value="ECO:0007669"/>
    <property type="project" value="InterPro"/>
</dbReference>
<dbReference type="GO" id="GO:0005975">
    <property type="term" value="P:carbohydrate metabolic process"/>
    <property type="evidence" value="ECO:0007669"/>
    <property type="project" value="TreeGrafter"/>
</dbReference>
<dbReference type="SUPFAM" id="SSF52266">
    <property type="entry name" value="SGNH hydrolase"/>
    <property type="match status" value="1"/>
</dbReference>
<reference evidence="4 5" key="1">
    <citation type="submission" date="2016-11" db="EMBL/GenBank/DDBJ databases">
        <authorList>
            <person name="Jaros S."/>
            <person name="Januszkiewicz K."/>
            <person name="Wedrychowicz H."/>
        </authorList>
    </citation>
    <scope>NUCLEOTIDE SEQUENCE [LARGE SCALE GENOMIC DNA]</scope>
    <source>
        <strain evidence="4 5">DSM 18772</strain>
    </source>
</reference>
<dbReference type="PANTHER" id="PTHR22901">
    <property type="entry name" value="SIALATE O-ACETYLESTERASE"/>
    <property type="match status" value="1"/>
</dbReference>
<keyword evidence="2" id="KW-0732">Signal</keyword>
<dbReference type="InParanoid" id="A0A1M6JCI6"/>
<dbReference type="InterPro" id="IPR039329">
    <property type="entry name" value="SIAE"/>
</dbReference>
<protein>
    <submittedName>
        <fullName evidence="4">Sialate O-acetylesterase</fullName>
    </submittedName>
</protein>
<feature type="signal peptide" evidence="2">
    <location>
        <begin position="1"/>
        <end position="21"/>
    </location>
</feature>
<dbReference type="Pfam" id="PF03629">
    <property type="entry name" value="SASA"/>
    <property type="match status" value="1"/>
</dbReference>
<dbReference type="RefSeq" id="WP_143183640.1">
    <property type="nucleotide sequence ID" value="NZ_FQYR01000003.1"/>
</dbReference>
<dbReference type="STRING" id="1123071.SAMN02745181_2077"/>
<proteinExistence type="predicted"/>
<dbReference type="InterPro" id="IPR013783">
    <property type="entry name" value="Ig-like_fold"/>
</dbReference>
<dbReference type="Gene3D" id="3.40.50.1110">
    <property type="entry name" value="SGNH hydrolase"/>
    <property type="match status" value="1"/>
</dbReference>
<evidence type="ECO:0000259" key="3">
    <source>
        <dbReference type="Pfam" id="PF03629"/>
    </source>
</evidence>
<feature type="chain" id="PRO_5012319353" evidence="2">
    <location>
        <begin position="22"/>
        <end position="492"/>
    </location>
</feature>
<dbReference type="InterPro" id="IPR036514">
    <property type="entry name" value="SGNH_hydro_sf"/>
</dbReference>
<keyword evidence="5" id="KW-1185">Reference proteome</keyword>
<dbReference type="Proteomes" id="UP000184510">
    <property type="component" value="Unassembled WGS sequence"/>
</dbReference>
<evidence type="ECO:0000313" key="5">
    <source>
        <dbReference type="Proteomes" id="UP000184510"/>
    </source>
</evidence>
<name>A0A1M6JCI6_9BACT</name>
<dbReference type="OrthoDB" id="183320at2"/>
<dbReference type="Gene3D" id="2.60.40.10">
    <property type="entry name" value="Immunoglobulins"/>
    <property type="match status" value="1"/>
</dbReference>
<dbReference type="PANTHER" id="PTHR22901:SF0">
    <property type="entry name" value="SIALATE O-ACETYLESTERASE"/>
    <property type="match status" value="1"/>
</dbReference>
<organism evidence="4 5">
    <name type="scientific">Rubritalea squalenifaciens DSM 18772</name>
    <dbReference type="NCBI Taxonomy" id="1123071"/>
    <lineage>
        <taxon>Bacteria</taxon>
        <taxon>Pseudomonadati</taxon>
        <taxon>Verrucomicrobiota</taxon>
        <taxon>Verrucomicrobiia</taxon>
        <taxon>Verrucomicrobiales</taxon>
        <taxon>Rubritaleaceae</taxon>
        <taxon>Rubritalea</taxon>
    </lineage>
</organism>